<evidence type="ECO:0000313" key="3">
    <source>
        <dbReference type="Proteomes" id="UP000020218"/>
    </source>
</evidence>
<reference evidence="2" key="1">
    <citation type="submission" date="2014-02" db="EMBL/GenBank/DDBJ databases">
        <title>Expanding our view of genomic diversity in Candidatus Accumulibacter clades.</title>
        <authorList>
            <person name="Skennerton C.T."/>
            <person name="Barr J.J."/>
            <person name="Slater F.R."/>
            <person name="Bond P.L."/>
            <person name="Tyson G.W."/>
        </authorList>
    </citation>
    <scope>NUCLEOTIDE SEQUENCE [LARGE SCALE GENOMIC DNA]</scope>
</reference>
<name>A0A011MBM4_9PROT</name>
<keyword evidence="3" id="KW-1185">Reference proteome</keyword>
<gene>
    <name evidence="2" type="ORF">AW08_02225</name>
</gene>
<feature type="transmembrane region" description="Helical" evidence="1">
    <location>
        <begin position="46"/>
        <end position="68"/>
    </location>
</feature>
<protein>
    <submittedName>
        <fullName evidence="2">Uncharacterized protein</fullName>
    </submittedName>
</protein>
<dbReference type="Proteomes" id="UP000020218">
    <property type="component" value="Unassembled WGS sequence"/>
</dbReference>
<keyword evidence="1" id="KW-0472">Membrane</keyword>
<evidence type="ECO:0000256" key="1">
    <source>
        <dbReference type="SAM" id="Phobius"/>
    </source>
</evidence>
<proteinExistence type="predicted"/>
<organism evidence="2 3">
    <name type="scientific">Candidatus Accumulibacter adjunctus</name>
    <dbReference type="NCBI Taxonomy" id="1454001"/>
    <lineage>
        <taxon>Bacteria</taxon>
        <taxon>Pseudomonadati</taxon>
        <taxon>Pseudomonadota</taxon>
        <taxon>Betaproteobacteria</taxon>
        <taxon>Candidatus Accumulibacter</taxon>
    </lineage>
</organism>
<dbReference type="EMBL" id="JFAX01000012">
    <property type="protein sequence ID" value="EXI67123.1"/>
    <property type="molecule type" value="Genomic_DNA"/>
</dbReference>
<dbReference type="AlphaFoldDB" id="A0A011MBM4"/>
<comment type="caution">
    <text evidence="2">The sequence shown here is derived from an EMBL/GenBank/DDBJ whole genome shotgun (WGS) entry which is preliminary data.</text>
</comment>
<evidence type="ECO:0000313" key="2">
    <source>
        <dbReference type="EMBL" id="EXI67123.1"/>
    </source>
</evidence>
<keyword evidence="1" id="KW-0812">Transmembrane</keyword>
<keyword evidence="1" id="KW-1133">Transmembrane helix</keyword>
<sequence length="133" mass="14002">MANLRSPKTRTSAAPGSVCRRGLTTRLAKSVTSSAECLSDENASQMIGLASASTLAITGSSIAVGSLLRTRETRSRTSAAAESGLRSSLKRTEIWLFSWREIEVMTSTPSMPASESSSGLLTCDSMISAEAPR</sequence>
<accession>A0A011MBM4</accession>